<accession>V9XNE5</accession>
<gene>
    <name evidence="1" type="ORF">Y013_02870</name>
</gene>
<evidence type="ECO:0000313" key="2">
    <source>
        <dbReference type="Proteomes" id="UP000018781"/>
    </source>
</evidence>
<dbReference type="KEGG" id="rpy:Y013_02870"/>
<dbReference type="EMBL" id="CP006996">
    <property type="protein sequence ID" value="AHD23574.1"/>
    <property type="molecule type" value="Genomic_DNA"/>
</dbReference>
<dbReference type="AlphaFoldDB" id="V9XNE5"/>
<evidence type="ECO:0000313" key="1">
    <source>
        <dbReference type="EMBL" id="AHD23574.1"/>
    </source>
</evidence>
<dbReference type="PATRIC" id="fig|1435356.3.peg.571"/>
<sequence length="59" mass="6215">MRWCFPIPPSKRPADSRTACRSTWPGTAFTAAGVELPQACVSITVGGRDAAMVLDPAVP</sequence>
<name>V9XNE5_9NOCA</name>
<dbReference type="HOGENOM" id="CLU_2957695_0_0_11"/>
<proteinExistence type="predicted"/>
<protein>
    <submittedName>
        <fullName evidence="1">Uncharacterized protein</fullName>
    </submittedName>
</protein>
<reference evidence="1 2" key="1">
    <citation type="journal article" date="2014" name="Genome Announc.">
        <title>Complete Genome of Rhodococcus pyridinivorans SB3094, a Methyl-Ethyl-Ketone-Degrading Bacterium Used for Bioaugmentation.</title>
        <authorList>
            <person name="Dueholm M.S."/>
            <person name="Albertsen M."/>
            <person name="D'Imperio S."/>
            <person name="Tale V.P."/>
            <person name="Lewis D."/>
            <person name="Nielsen P.H."/>
            <person name="Nielsen J.L."/>
        </authorList>
    </citation>
    <scope>NUCLEOTIDE SEQUENCE [LARGE SCALE GENOMIC DNA]</scope>
    <source>
        <strain evidence="1 2">SB3094</strain>
    </source>
</reference>
<dbReference type="Proteomes" id="UP000018781">
    <property type="component" value="Chromosome"/>
</dbReference>
<organism evidence="1 2">
    <name type="scientific">Rhodococcus pyridinivorans SB3094</name>
    <dbReference type="NCBI Taxonomy" id="1435356"/>
    <lineage>
        <taxon>Bacteria</taxon>
        <taxon>Bacillati</taxon>
        <taxon>Actinomycetota</taxon>
        <taxon>Actinomycetes</taxon>
        <taxon>Mycobacteriales</taxon>
        <taxon>Nocardiaceae</taxon>
        <taxon>Rhodococcus</taxon>
    </lineage>
</organism>